<protein>
    <submittedName>
        <fullName evidence="1">Uncharacterized protein</fullName>
    </submittedName>
</protein>
<organism evidence="1 2">
    <name type="scientific">Pseudoalteromonas agarivorans DSM 14585</name>
    <dbReference type="NCBI Taxonomy" id="1312369"/>
    <lineage>
        <taxon>Bacteria</taxon>
        <taxon>Pseudomonadati</taxon>
        <taxon>Pseudomonadota</taxon>
        <taxon>Gammaproteobacteria</taxon>
        <taxon>Alteromonadales</taxon>
        <taxon>Pseudoalteromonadaceae</taxon>
        <taxon>Pseudoalteromonas</taxon>
    </lineage>
</organism>
<dbReference type="Proteomes" id="UP000217277">
    <property type="component" value="Chromosome I"/>
</dbReference>
<sequence>MPFTALADETFTIYVKKSNYLFSNAKAKLTSAELGNKLQSLNVSTVILDVDYCAAPEALANAYLAISNAKPMLKDIKLNLSGSHKKSKCKNT</sequence>
<name>A0ACA8DUF8_9GAMM</name>
<reference evidence="1" key="1">
    <citation type="submission" date="2015-03" db="EMBL/GenBank/DDBJ databases">
        <authorList>
            <person name="Xie B.-B."/>
            <person name="Rong J.-C."/>
            <person name="Qin Q.-L."/>
            <person name="Zhang Y.-Z."/>
        </authorList>
    </citation>
    <scope>NUCLEOTIDE SEQUENCE</scope>
    <source>
        <strain evidence="1">DSM 14585</strain>
    </source>
</reference>
<gene>
    <name evidence="1" type="ORF">PAGA_a1311</name>
</gene>
<evidence type="ECO:0000313" key="1">
    <source>
        <dbReference type="EMBL" id="ATC81736.1"/>
    </source>
</evidence>
<evidence type="ECO:0000313" key="2">
    <source>
        <dbReference type="Proteomes" id="UP000217277"/>
    </source>
</evidence>
<keyword evidence="2" id="KW-1185">Reference proteome</keyword>
<dbReference type="EMBL" id="CP011011">
    <property type="protein sequence ID" value="ATC81736.1"/>
    <property type="molecule type" value="Genomic_DNA"/>
</dbReference>
<accession>A0ACA8DUF8</accession>
<proteinExistence type="predicted"/>